<feature type="domain" description="Glycosyltransferase RgtA/B/C/D-like" evidence="10">
    <location>
        <begin position="105"/>
        <end position="241"/>
    </location>
</feature>
<evidence type="ECO:0000313" key="12">
    <source>
        <dbReference type="Proteomes" id="UP001143480"/>
    </source>
</evidence>
<feature type="transmembrane region" description="Helical" evidence="9">
    <location>
        <begin position="383"/>
        <end position="405"/>
    </location>
</feature>
<evidence type="ECO:0000256" key="1">
    <source>
        <dbReference type="ARBA" id="ARBA00004651"/>
    </source>
</evidence>
<feature type="transmembrane region" description="Helical" evidence="9">
    <location>
        <begin position="31"/>
        <end position="49"/>
    </location>
</feature>
<dbReference type="InterPro" id="IPR050297">
    <property type="entry name" value="LipidA_mod_glycosyltrf_83"/>
</dbReference>
<dbReference type="PANTHER" id="PTHR33908:SF11">
    <property type="entry name" value="MEMBRANE PROTEIN"/>
    <property type="match status" value="1"/>
</dbReference>
<reference evidence="11" key="1">
    <citation type="journal article" date="2014" name="Int. J. Syst. Evol. Microbiol.">
        <title>Complete genome sequence of Corynebacterium casei LMG S-19264T (=DSM 44701T), isolated from a smear-ripened cheese.</title>
        <authorList>
            <consortium name="US DOE Joint Genome Institute (JGI-PGF)"/>
            <person name="Walter F."/>
            <person name="Albersmeier A."/>
            <person name="Kalinowski J."/>
            <person name="Ruckert C."/>
        </authorList>
    </citation>
    <scope>NUCLEOTIDE SEQUENCE</scope>
    <source>
        <strain evidence="11">VKM Ac-1321</strain>
    </source>
</reference>
<evidence type="ECO:0000256" key="5">
    <source>
        <dbReference type="ARBA" id="ARBA00022692"/>
    </source>
</evidence>
<dbReference type="GO" id="GO:0009103">
    <property type="term" value="P:lipopolysaccharide biosynthetic process"/>
    <property type="evidence" value="ECO:0007669"/>
    <property type="project" value="UniProtKB-ARBA"/>
</dbReference>
<keyword evidence="3" id="KW-0328">Glycosyltransferase</keyword>
<keyword evidence="7 9" id="KW-0472">Membrane</keyword>
<protein>
    <recommendedName>
        <fullName evidence="10">Glycosyltransferase RgtA/B/C/D-like domain-containing protein</fullName>
    </recommendedName>
</protein>
<organism evidence="11 12">
    <name type="scientific">Dactylosporangium matsuzakiense</name>
    <dbReference type="NCBI Taxonomy" id="53360"/>
    <lineage>
        <taxon>Bacteria</taxon>
        <taxon>Bacillati</taxon>
        <taxon>Actinomycetota</taxon>
        <taxon>Actinomycetes</taxon>
        <taxon>Micromonosporales</taxon>
        <taxon>Micromonosporaceae</taxon>
        <taxon>Dactylosporangium</taxon>
    </lineage>
</organism>
<evidence type="ECO:0000256" key="4">
    <source>
        <dbReference type="ARBA" id="ARBA00022679"/>
    </source>
</evidence>
<keyword evidence="12" id="KW-1185">Reference proteome</keyword>
<gene>
    <name evidence="11" type="ORF">GCM10017581_042530</name>
</gene>
<keyword evidence="5 9" id="KW-0812">Transmembrane</keyword>
<evidence type="ECO:0000256" key="2">
    <source>
        <dbReference type="ARBA" id="ARBA00022475"/>
    </source>
</evidence>
<evidence type="ECO:0000256" key="8">
    <source>
        <dbReference type="SAM" id="MobiDB-lite"/>
    </source>
</evidence>
<dbReference type="Proteomes" id="UP001143480">
    <property type="component" value="Unassembled WGS sequence"/>
</dbReference>
<feature type="transmembrane region" description="Helical" evidence="9">
    <location>
        <begin position="356"/>
        <end position="376"/>
    </location>
</feature>
<evidence type="ECO:0000313" key="11">
    <source>
        <dbReference type="EMBL" id="GLL02511.1"/>
    </source>
</evidence>
<proteinExistence type="predicted"/>
<evidence type="ECO:0000256" key="6">
    <source>
        <dbReference type="ARBA" id="ARBA00022989"/>
    </source>
</evidence>
<dbReference type="GO" id="GO:0016763">
    <property type="term" value="F:pentosyltransferase activity"/>
    <property type="evidence" value="ECO:0007669"/>
    <property type="project" value="TreeGrafter"/>
</dbReference>
<feature type="region of interest" description="Disordered" evidence="8">
    <location>
        <begin position="1"/>
        <end position="24"/>
    </location>
</feature>
<reference evidence="11" key="2">
    <citation type="submission" date="2023-01" db="EMBL/GenBank/DDBJ databases">
        <authorList>
            <person name="Sun Q."/>
            <person name="Evtushenko L."/>
        </authorList>
    </citation>
    <scope>NUCLEOTIDE SEQUENCE</scope>
    <source>
        <strain evidence="11">VKM Ac-1321</strain>
    </source>
</reference>
<keyword evidence="6 9" id="KW-1133">Transmembrane helix</keyword>
<dbReference type="InterPro" id="IPR038731">
    <property type="entry name" value="RgtA/B/C-like"/>
</dbReference>
<dbReference type="EMBL" id="BSFP01000024">
    <property type="protein sequence ID" value="GLL02511.1"/>
    <property type="molecule type" value="Genomic_DNA"/>
</dbReference>
<dbReference type="GO" id="GO:0005886">
    <property type="term" value="C:plasma membrane"/>
    <property type="evidence" value="ECO:0007669"/>
    <property type="project" value="UniProtKB-SubCell"/>
</dbReference>
<dbReference type="AlphaFoldDB" id="A0A9W6KLM0"/>
<feature type="transmembrane region" description="Helical" evidence="9">
    <location>
        <begin position="332"/>
        <end position="350"/>
    </location>
</feature>
<accession>A0A9W6KLM0</accession>
<evidence type="ECO:0000256" key="7">
    <source>
        <dbReference type="ARBA" id="ARBA00023136"/>
    </source>
</evidence>
<evidence type="ECO:0000256" key="9">
    <source>
        <dbReference type="SAM" id="Phobius"/>
    </source>
</evidence>
<feature type="transmembrane region" description="Helical" evidence="9">
    <location>
        <begin position="228"/>
        <end position="247"/>
    </location>
</feature>
<evidence type="ECO:0000256" key="3">
    <source>
        <dbReference type="ARBA" id="ARBA00022676"/>
    </source>
</evidence>
<sequence length="539" mass="60225">MSADVLAPKAKSKGAKSGGGTAAQPGKAPKLLIAVCLLIGAASHGWNMFRYPLYLTDEGIYMEQAWSVLKEGRLSPYTYFYDHAPMGWLALAGWVGVLPGGFGAFGNAINTGRVLMLIVHLASVFLMFEVVRRFTGSKSAAFLAVFVFNLSPLGVYYQRQVLLDNLMMFWILFGLYLLARKDRRIVTAMGAGACFGVALVTKENAVFLLPGCAYLLHKSIREQPNRRFGVSFWWFSVLVPVAAYLLFAQIKNELFPEGFRFNPDNNQLQGHVSLLNTIWWQLHRNSNSSTGLSFTYLLQQSWLFKDRYLLIAGAAATVLALISGRRNKRLRTPMLACAIMALGYGFYLSRSALLDFYIAPMVPLFALNLGMFFGWLTRRTNQGGAAVLVACLLVPVLVMPGGFMVKYNAKGELEFSDAYRLPLTRLQEQQVAWIKHNVPTSARLIIDDDIWVALHDSKPAYRYAHPHYKATSDPDVRDKVFHSSWENVDYVVMSNKMRDALQRGGETWIIEAIDQHGETVWQATRGDVSLSIVKIGNSS</sequence>
<feature type="transmembrane region" description="Helical" evidence="9">
    <location>
        <begin position="114"/>
        <end position="134"/>
    </location>
</feature>
<keyword evidence="2" id="KW-1003">Cell membrane</keyword>
<evidence type="ECO:0000259" key="10">
    <source>
        <dbReference type="Pfam" id="PF13231"/>
    </source>
</evidence>
<comment type="subcellular location">
    <subcellularLocation>
        <location evidence="1">Cell membrane</location>
        <topology evidence="1">Multi-pass membrane protein</topology>
    </subcellularLocation>
</comment>
<feature type="transmembrane region" description="Helical" evidence="9">
    <location>
        <begin position="162"/>
        <end position="179"/>
    </location>
</feature>
<dbReference type="Pfam" id="PF13231">
    <property type="entry name" value="PMT_2"/>
    <property type="match status" value="1"/>
</dbReference>
<dbReference type="PANTHER" id="PTHR33908">
    <property type="entry name" value="MANNOSYLTRANSFERASE YKCB-RELATED"/>
    <property type="match status" value="1"/>
</dbReference>
<dbReference type="RefSeq" id="WP_261960530.1">
    <property type="nucleotide sequence ID" value="NZ_BAAAXA010000001.1"/>
</dbReference>
<comment type="caution">
    <text evidence="11">The sequence shown here is derived from an EMBL/GenBank/DDBJ whole genome shotgun (WGS) entry which is preliminary data.</text>
</comment>
<feature type="transmembrane region" description="Helical" evidence="9">
    <location>
        <begin position="308"/>
        <end position="325"/>
    </location>
</feature>
<name>A0A9W6KLM0_9ACTN</name>
<feature type="transmembrane region" description="Helical" evidence="9">
    <location>
        <begin position="86"/>
        <end position="107"/>
    </location>
</feature>
<keyword evidence="4" id="KW-0808">Transferase</keyword>